<dbReference type="EnsemblPlants" id="OBART06G24760.1">
    <property type="protein sequence ID" value="OBART06G24760.1"/>
    <property type="gene ID" value="OBART06G24760"/>
</dbReference>
<feature type="compositionally biased region" description="Low complexity" evidence="1">
    <location>
        <begin position="138"/>
        <end position="152"/>
    </location>
</feature>
<feature type="region of interest" description="Disordered" evidence="1">
    <location>
        <begin position="1"/>
        <end position="39"/>
    </location>
</feature>
<feature type="compositionally biased region" description="Basic residues" evidence="1">
    <location>
        <begin position="128"/>
        <end position="137"/>
    </location>
</feature>
<organism evidence="2">
    <name type="scientific">Oryza barthii</name>
    <dbReference type="NCBI Taxonomy" id="65489"/>
    <lineage>
        <taxon>Eukaryota</taxon>
        <taxon>Viridiplantae</taxon>
        <taxon>Streptophyta</taxon>
        <taxon>Embryophyta</taxon>
        <taxon>Tracheophyta</taxon>
        <taxon>Spermatophyta</taxon>
        <taxon>Magnoliopsida</taxon>
        <taxon>Liliopsida</taxon>
        <taxon>Poales</taxon>
        <taxon>Poaceae</taxon>
        <taxon>BOP clade</taxon>
        <taxon>Oryzoideae</taxon>
        <taxon>Oryzeae</taxon>
        <taxon>Oryzinae</taxon>
        <taxon>Oryza</taxon>
    </lineage>
</organism>
<name>A0A0D3GJX5_9ORYZ</name>
<dbReference type="Proteomes" id="UP000026960">
    <property type="component" value="Chromosome 6"/>
</dbReference>
<proteinExistence type="predicted"/>
<evidence type="ECO:0000313" key="3">
    <source>
        <dbReference type="Proteomes" id="UP000026960"/>
    </source>
</evidence>
<keyword evidence="3" id="KW-1185">Reference proteome</keyword>
<feature type="region of interest" description="Disordered" evidence="1">
    <location>
        <begin position="114"/>
        <end position="152"/>
    </location>
</feature>
<dbReference type="eggNOG" id="KOG0167">
    <property type="taxonomic scope" value="Eukaryota"/>
</dbReference>
<dbReference type="STRING" id="65489.A0A0D3GJX5"/>
<evidence type="ECO:0000313" key="2">
    <source>
        <dbReference type="EnsemblPlants" id="OBART06G24760.1"/>
    </source>
</evidence>
<feature type="region of interest" description="Disordered" evidence="1">
    <location>
        <begin position="168"/>
        <end position="196"/>
    </location>
</feature>
<feature type="compositionally biased region" description="Basic residues" evidence="1">
    <location>
        <begin position="1"/>
        <end position="10"/>
    </location>
</feature>
<dbReference type="AlphaFoldDB" id="A0A0D3GJX5"/>
<evidence type="ECO:0000256" key="1">
    <source>
        <dbReference type="SAM" id="MobiDB-lite"/>
    </source>
</evidence>
<reference evidence="2" key="2">
    <citation type="submission" date="2015-03" db="UniProtKB">
        <authorList>
            <consortium name="EnsemblPlants"/>
        </authorList>
    </citation>
    <scope>IDENTIFICATION</scope>
</reference>
<feature type="compositionally biased region" description="Basic and acidic residues" evidence="1">
    <location>
        <begin position="168"/>
        <end position="181"/>
    </location>
</feature>
<dbReference type="PaxDb" id="65489-OBART06G24760.1"/>
<dbReference type="PANTHER" id="PTHR46043:SF1">
    <property type="entry name" value="OS03G0116900 PROTEIN"/>
    <property type="match status" value="1"/>
</dbReference>
<reference evidence="2" key="1">
    <citation type="journal article" date="2009" name="Rice">
        <title>De Novo Next Generation Sequencing of Plant Genomes.</title>
        <authorList>
            <person name="Rounsley S."/>
            <person name="Marri P.R."/>
            <person name="Yu Y."/>
            <person name="He R."/>
            <person name="Sisneros N."/>
            <person name="Goicoechea J.L."/>
            <person name="Lee S.J."/>
            <person name="Angelova A."/>
            <person name="Kudrna D."/>
            <person name="Luo M."/>
            <person name="Affourtit J."/>
            <person name="Desany B."/>
            <person name="Knight J."/>
            <person name="Niazi F."/>
            <person name="Egholm M."/>
            <person name="Wing R.A."/>
        </authorList>
    </citation>
    <scope>NUCLEOTIDE SEQUENCE [LARGE SCALE GENOMIC DNA]</scope>
    <source>
        <strain evidence="2">cv. IRGC 105608</strain>
    </source>
</reference>
<sequence>MEASGRGRRWRGGDGGRAARARPGDGASGAGRGRRGVGHIEAKNRAVDGLLEALNKDEKSVLSVLGRANVATLVQLLTALATKVREKAATVICQFAESGGCEGLLVSEGALLGCAGSRPPPPRASRSGSRRRHRHSLPPRASRGDVAATASRARGAVVAAASRLVRWEPSGHREAVENPMRERRKRKRKKEEGNGG</sequence>
<dbReference type="PANTHER" id="PTHR46043">
    <property type="entry name" value="ARM REPEAT SUPERFAMILY PROTEIN"/>
    <property type="match status" value="1"/>
</dbReference>
<protein>
    <submittedName>
        <fullName evidence="2">Uncharacterized protein</fullName>
    </submittedName>
</protein>
<accession>A0A0D3GJX5</accession>
<dbReference type="HOGENOM" id="CLU_1392118_0_0_1"/>
<dbReference type="Gramene" id="OBART06G24760.1">
    <property type="protein sequence ID" value="OBART06G24760.1"/>
    <property type="gene ID" value="OBART06G24760"/>
</dbReference>